<dbReference type="GO" id="GO:0008381">
    <property type="term" value="F:mechanosensitive monoatomic ion channel activity"/>
    <property type="evidence" value="ECO:0007669"/>
    <property type="project" value="UniProtKB-ARBA"/>
</dbReference>
<feature type="transmembrane region" description="Helical" evidence="7">
    <location>
        <begin position="93"/>
        <end position="115"/>
    </location>
</feature>
<dbReference type="InterPro" id="IPR023408">
    <property type="entry name" value="MscS_beta-dom_sf"/>
</dbReference>
<keyword evidence="11" id="KW-1185">Reference proteome</keyword>
<keyword evidence="5 7" id="KW-1133">Transmembrane helix</keyword>
<dbReference type="InterPro" id="IPR010920">
    <property type="entry name" value="LSM_dom_sf"/>
</dbReference>
<dbReference type="Pfam" id="PF00924">
    <property type="entry name" value="MS_channel_2nd"/>
    <property type="match status" value="1"/>
</dbReference>
<dbReference type="SUPFAM" id="SSF50182">
    <property type="entry name" value="Sm-like ribonucleoproteins"/>
    <property type="match status" value="1"/>
</dbReference>
<keyword evidence="4 7" id="KW-0812">Transmembrane</keyword>
<dbReference type="Gene3D" id="2.30.30.60">
    <property type="match status" value="1"/>
</dbReference>
<feature type="transmembrane region" description="Helical" evidence="7">
    <location>
        <begin position="60"/>
        <end position="81"/>
    </location>
</feature>
<evidence type="ECO:0000256" key="6">
    <source>
        <dbReference type="ARBA" id="ARBA00023136"/>
    </source>
</evidence>
<dbReference type="SUPFAM" id="SSF82689">
    <property type="entry name" value="Mechanosensitive channel protein MscS (YggB), C-terminal domain"/>
    <property type="match status" value="1"/>
</dbReference>
<evidence type="ECO:0000259" key="9">
    <source>
        <dbReference type="Pfam" id="PF21088"/>
    </source>
</evidence>
<organism evidence="10 11">
    <name type="scientific">Stakelama tenebrarum</name>
    <dbReference type="NCBI Taxonomy" id="2711215"/>
    <lineage>
        <taxon>Bacteria</taxon>
        <taxon>Pseudomonadati</taxon>
        <taxon>Pseudomonadota</taxon>
        <taxon>Alphaproteobacteria</taxon>
        <taxon>Sphingomonadales</taxon>
        <taxon>Sphingomonadaceae</taxon>
        <taxon>Stakelama</taxon>
    </lineage>
</organism>
<protein>
    <submittedName>
        <fullName evidence="10">Mechanosensitive ion channel family protein</fullName>
    </submittedName>
</protein>
<dbReference type="InterPro" id="IPR011014">
    <property type="entry name" value="MscS_channel_TM-2"/>
</dbReference>
<gene>
    <name evidence="10" type="ORF">G5C33_15820</name>
</gene>
<keyword evidence="6 7" id="KW-0472">Membrane</keyword>
<dbReference type="EMBL" id="CP049109">
    <property type="protein sequence ID" value="QIG81988.1"/>
    <property type="molecule type" value="Genomic_DNA"/>
</dbReference>
<dbReference type="KEGG" id="spzr:G5C33_15820"/>
<dbReference type="InterPro" id="IPR006685">
    <property type="entry name" value="MscS_channel_2nd"/>
</dbReference>
<feature type="domain" description="Mechanosensitive ion channel MscS" evidence="8">
    <location>
        <begin position="181"/>
        <end position="246"/>
    </location>
</feature>
<accession>A0A6G6YBA4</accession>
<dbReference type="PANTHER" id="PTHR30566">
    <property type="entry name" value="YNAI-RELATED MECHANOSENSITIVE ION CHANNEL"/>
    <property type="match status" value="1"/>
</dbReference>
<dbReference type="Gene3D" id="1.10.287.1260">
    <property type="match status" value="1"/>
</dbReference>
<comment type="similarity">
    <text evidence="2">Belongs to the MscS (TC 1.A.23) family.</text>
</comment>
<evidence type="ECO:0000259" key="8">
    <source>
        <dbReference type="Pfam" id="PF00924"/>
    </source>
</evidence>
<feature type="transmembrane region" description="Helical" evidence="7">
    <location>
        <begin position="164"/>
        <end position="193"/>
    </location>
</feature>
<dbReference type="Pfam" id="PF21088">
    <property type="entry name" value="MS_channel_1st"/>
    <property type="match status" value="1"/>
</dbReference>
<dbReference type="GO" id="GO:0005886">
    <property type="term" value="C:plasma membrane"/>
    <property type="evidence" value="ECO:0007669"/>
    <property type="project" value="UniProtKB-SubCell"/>
</dbReference>
<feature type="transmembrane region" description="Helical" evidence="7">
    <location>
        <begin position="135"/>
        <end position="158"/>
    </location>
</feature>
<evidence type="ECO:0000256" key="1">
    <source>
        <dbReference type="ARBA" id="ARBA00004651"/>
    </source>
</evidence>
<reference evidence="10 11" key="1">
    <citation type="submission" date="2020-02" db="EMBL/GenBank/DDBJ databases">
        <authorList>
            <person name="Zheng R.K."/>
            <person name="Sun C.M."/>
        </authorList>
    </citation>
    <scope>NUCLEOTIDE SEQUENCE [LARGE SCALE GENOMIC DNA]</scope>
    <source>
        <strain evidence="11">zrk23</strain>
    </source>
</reference>
<dbReference type="Gene3D" id="3.30.70.100">
    <property type="match status" value="1"/>
</dbReference>
<name>A0A6G6YBA4_9SPHN</name>
<evidence type="ECO:0000256" key="5">
    <source>
        <dbReference type="ARBA" id="ARBA00022989"/>
    </source>
</evidence>
<dbReference type="Proteomes" id="UP000501568">
    <property type="component" value="Chromosome"/>
</dbReference>
<evidence type="ECO:0000256" key="2">
    <source>
        <dbReference type="ARBA" id="ARBA00008017"/>
    </source>
</evidence>
<comment type="subcellular location">
    <subcellularLocation>
        <location evidence="1">Cell membrane</location>
        <topology evidence="1">Multi-pass membrane protein</topology>
    </subcellularLocation>
</comment>
<evidence type="ECO:0000256" key="3">
    <source>
        <dbReference type="ARBA" id="ARBA00022475"/>
    </source>
</evidence>
<evidence type="ECO:0000256" key="4">
    <source>
        <dbReference type="ARBA" id="ARBA00022692"/>
    </source>
</evidence>
<evidence type="ECO:0000313" key="10">
    <source>
        <dbReference type="EMBL" id="QIG81988.1"/>
    </source>
</evidence>
<dbReference type="PANTHER" id="PTHR30566:SF25">
    <property type="entry name" value="INNER MEMBRANE PROTEIN"/>
    <property type="match status" value="1"/>
</dbReference>
<dbReference type="SUPFAM" id="SSF82861">
    <property type="entry name" value="Mechanosensitive channel protein MscS (YggB), transmembrane region"/>
    <property type="match status" value="1"/>
</dbReference>
<evidence type="ECO:0000256" key="7">
    <source>
        <dbReference type="SAM" id="Phobius"/>
    </source>
</evidence>
<dbReference type="AlphaFoldDB" id="A0A6G6YBA4"/>
<sequence length="381" mass="41120">MQEFVETSMAWVQSHWLELLIALGAGVAIAALLYALRGWGAKLCKEPAGITGWRSILGKAVAKTGSFFIIMTAAKLVIGYAAAPPLVEQTVDFLFTIAAVFQGALWAREVILGFIEMRTSSDEYHGETLATAIGIIRVLVSFTVFAIALVVVLSNLGVDVTGLVAGLGVGGIAIGLAAQGIFADLFAALSIIFDKPFRRGDSIAYDNTFGSIEAIGLKSTRVRAFTGEELIISNRNLLDKEITNNTQRKHRRAKLAIGVIYQTSPEVCARIPGMLKDIVEAHDRIFVRCGFVGFGASSLDFELEFDSDGADFVAFYEGRTAIGIAILDKFNKEGIEIAYPTQTTFTADPDGRMILPYPKVQPVVGVEGTHMTRDEGQQKDG</sequence>
<dbReference type="InterPro" id="IPR011066">
    <property type="entry name" value="MscS_channel_C_sf"/>
</dbReference>
<evidence type="ECO:0000313" key="11">
    <source>
        <dbReference type="Proteomes" id="UP000501568"/>
    </source>
</evidence>
<dbReference type="InterPro" id="IPR049142">
    <property type="entry name" value="MS_channel_1st"/>
</dbReference>
<feature type="transmembrane region" description="Helical" evidence="7">
    <location>
        <begin position="20"/>
        <end position="39"/>
    </location>
</feature>
<proteinExistence type="inferred from homology"/>
<keyword evidence="3" id="KW-1003">Cell membrane</keyword>
<feature type="domain" description="Mechanosensitive ion channel transmembrane helices 2/3" evidence="9">
    <location>
        <begin position="139"/>
        <end position="179"/>
    </location>
</feature>